<keyword evidence="8" id="KW-1185">Reference proteome</keyword>
<proteinExistence type="inferred from homology"/>
<dbReference type="PANTHER" id="PTHR23023">
    <property type="entry name" value="DIMETHYLANILINE MONOOXYGENASE"/>
    <property type="match status" value="1"/>
</dbReference>
<dbReference type="Pfam" id="PF13450">
    <property type="entry name" value="NAD_binding_8"/>
    <property type="match status" value="1"/>
</dbReference>
<dbReference type="GO" id="GO:0004499">
    <property type="term" value="F:N,N-dimethylaniline monooxygenase activity"/>
    <property type="evidence" value="ECO:0007669"/>
    <property type="project" value="InterPro"/>
</dbReference>
<evidence type="ECO:0000256" key="6">
    <source>
        <dbReference type="SAM" id="MobiDB-lite"/>
    </source>
</evidence>
<dbReference type="InterPro" id="IPR036188">
    <property type="entry name" value="FAD/NAD-bd_sf"/>
</dbReference>
<dbReference type="InterPro" id="IPR020946">
    <property type="entry name" value="Flavin_mOase-like"/>
</dbReference>
<protein>
    <recommendedName>
        <fullName evidence="9">Thiol-specific monooxygenase</fullName>
    </recommendedName>
</protein>
<evidence type="ECO:0000256" key="4">
    <source>
        <dbReference type="ARBA" id="ARBA00022857"/>
    </source>
</evidence>
<evidence type="ECO:0008006" key="9">
    <source>
        <dbReference type="Google" id="ProtNLM"/>
    </source>
</evidence>
<sequence>MPNLKPKFSRDAAMVKSLLRMTTDGEYISPVIITPDVMGGERKIKSVAIIGAGAAGAVTAAAFKAENYFEKIQVFERREFAGGTWIYDSNPSELPSLQPGSLPPDIDPAMEIPGDLPQVKPHSQQERYSQTPIYHSLTTNVPDIAMSFSDAKFAYGPFAPHWVPRQYIENYFSLHKTDSILVLNTTVEDVTRVPAKHRSEQWRLTLRKFDAAQNVDIWWQEVFDAVVLANGHYSVPYVPYVKGLDEYIKKFPGRVIHSKIYRSPQPFTGKKVVTIGNSASGHDVTEELVQTVHTPVFQSRRSKSRWDSNKPPPGIVWKPIIKEYRLDGRIIFDDDSYLDDIDHVIYCTGYKPSYPFWNSKANSGRALYDYKQGKLIKTFQHTFFQDFQTLGIVGMPRVLTFRSFEYQAVALARVFSGRHSVALPPVEEQERWEREREKLVSRERRKFHDIQWETGETFEWLNWLFRVAGLPTLRGKGRTPPVMSEELIWAVENLRKYPEPGNPKDGDDSQQKAEISHARLYGGGRGHNGDEEKEKCSLLQKKDLLAFV</sequence>
<gene>
    <name evidence="7" type="ORF">CSUB01_01204</name>
</gene>
<accession>A0A066XPN1</accession>
<evidence type="ECO:0000313" key="8">
    <source>
        <dbReference type="Proteomes" id="UP000027238"/>
    </source>
</evidence>
<dbReference type="EMBL" id="JMSE01000785">
    <property type="protein sequence ID" value="KDN67676.1"/>
    <property type="molecule type" value="Genomic_DNA"/>
</dbReference>
<dbReference type="eggNOG" id="KOG1399">
    <property type="taxonomic scope" value="Eukaryota"/>
</dbReference>
<dbReference type="InterPro" id="IPR050346">
    <property type="entry name" value="FMO-like"/>
</dbReference>
<dbReference type="GO" id="GO:0050660">
    <property type="term" value="F:flavin adenine dinucleotide binding"/>
    <property type="evidence" value="ECO:0007669"/>
    <property type="project" value="InterPro"/>
</dbReference>
<comment type="caution">
    <text evidence="7">The sequence shown here is derived from an EMBL/GenBank/DDBJ whole genome shotgun (WGS) entry which is preliminary data.</text>
</comment>
<keyword evidence="4" id="KW-0521">NADP</keyword>
<dbReference type="Pfam" id="PF00743">
    <property type="entry name" value="FMO-like"/>
    <property type="match status" value="2"/>
</dbReference>
<keyword evidence="3" id="KW-0274">FAD</keyword>
<feature type="region of interest" description="Disordered" evidence="6">
    <location>
        <begin position="498"/>
        <end position="534"/>
    </location>
</feature>
<dbReference type="Proteomes" id="UP000027238">
    <property type="component" value="Unassembled WGS sequence"/>
</dbReference>
<evidence type="ECO:0000256" key="2">
    <source>
        <dbReference type="ARBA" id="ARBA00022630"/>
    </source>
</evidence>
<keyword evidence="5" id="KW-0560">Oxidoreductase</keyword>
<evidence type="ECO:0000256" key="5">
    <source>
        <dbReference type="ARBA" id="ARBA00023002"/>
    </source>
</evidence>
<dbReference type="OrthoDB" id="66881at2759"/>
<keyword evidence="2" id="KW-0285">Flavoprotein</keyword>
<dbReference type="Gene3D" id="3.50.50.60">
    <property type="entry name" value="FAD/NAD(P)-binding domain"/>
    <property type="match status" value="2"/>
</dbReference>
<comment type="similarity">
    <text evidence="1">Belongs to the FMO family.</text>
</comment>
<dbReference type="AlphaFoldDB" id="A0A066XPN1"/>
<dbReference type="SUPFAM" id="SSF51905">
    <property type="entry name" value="FAD/NAD(P)-binding domain"/>
    <property type="match status" value="2"/>
</dbReference>
<dbReference type="OMA" id="QWAYYDE"/>
<evidence type="ECO:0000256" key="1">
    <source>
        <dbReference type="ARBA" id="ARBA00009183"/>
    </source>
</evidence>
<dbReference type="HOGENOM" id="CLU_006909_5_3_1"/>
<dbReference type="PRINTS" id="PR00370">
    <property type="entry name" value="FMOXYGENASE"/>
</dbReference>
<name>A0A066XPN1_COLSU</name>
<evidence type="ECO:0000313" key="7">
    <source>
        <dbReference type="EMBL" id="KDN67676.1"/>
    </source>
</evidence>
<reference evidence="8" key="1">
    <citation type="journal article" date="2014" name="Genome Announc.">
        <title>Draft genome sequence of Colletotrichum sublineola, a destructive pathogen of cultivated sorghum.</title>
        <authorList>
            <person name="Baroncelli R."/>
            <person name="Sanz-Martin J.M."/>
            <person name="Rech G.E."/>
            <person name="Sukno S.A."/>
            <person name="Thon M.R."/>
        </authorList>
    </citation>
    <scope>NUCLEOTIDE SEQUENCE [LARGE SCALE GENOMIC DNA]</scope>
    <source>
        <strain evidence="8">TX430BB</strain>
    </source>
</reference>
<feature type="compositionally biased region" description="Basic and acidic residues" evidence="6">
    <location>
        <begin position="498"/>
        <end position="517"/>
    </location>
</feature>
<dbReference type="GO" id="GO:0050661">
    <property type="term" value="F:NADP binding"/>
    <property type="evidence" value="ECO:0007669"/>
    <property type="project" value="InterPro"/>
</dbReference>
<dbReference type="InterPro" id="IPR000960">
    <property type="entry name" value="Flavin_mOase"/>
</dbReference>
<evidence type="ECO:0000256" key="3">
    <source>
        <dbReference type="ARBA" id="ARBA00022827"/>
    </source>
</evidence>
<organism evidence="7 8">
    <name type="scientific">Colletotrichum sublineola</name>
    <name type="common">Sorghum anthracnose fungus</name>
    <dbReference type="NCBI Taxonomy" id="1173701"/>
    <lineage>
        <taxon>Eukaryota</taxon>
        <taxon>Fungi</taxon>
        <taxon>Dikarya</taxon>
        <taxon>Ascomycota</taxon>
        <taxon>Pezizomycotina</taxon>
        <taxon>Sordariomycetes</taxon>
        <taxon>Hypocreomycetidae</taxon>
        <taxon>Glomerellales</taxon>
        <taxon>Glomerellaceae</taxon>
        <taxon>Colletotrichum</taxon>
        <taxon>Colletotrichum graminicola species complex</taxon>
    </lineage>
</organism>